<dbReference type="Pfam" id="PF00009">
    <property type="entry name" value="GTP_EFTU"/>
    <property type="match status" value="1"/>
</dbReference>
<keyword evidence="1" id="KW-0547">Nucleotide-binding</keyword>
<dbReference type="Gene3D" id="3.40.50.300">
    <property type="entry name" value="P-loop containing nucleotide triphosphate hydrolases"/>
    <property type="match status" value="1"/>
</dbReference>
<name>X1EMT8_9ZZZZ</name>
<dbReference type="GO" id="GO:0005525">
    <property type="term" value="F:GTP binding"/>
    <property type="evidence" value="ECO:0007669"/>
    <property type="project" value="UniProtKB-KW"/>
</dbReference>
<dbReference type="InterPro" id="IPR027417">
    <property type="entry name" value="P-loop_NTPase"/>
</dbReference>
<keyword evidence="2" id="KW-0342">GTP-binding</keyword>
<evidence type="ECO:0000259" key="3">
    <source>
        <dbReference type="PROSITE" id="PS51722"/>
    </source>
</evidence>
<evidence type="ECO:0000313" key="4">
    <source>
        <dbReference type="EMBL" id="GAH21665.1"/>
    </source>
</evidence>
<evidence type="ECO:0000256" key="1">
    <source>
        <dbReference type="ARBA" id="ARBA00022741"/>
    </source>
</evidence>
<dbReference type="SUPFAM" id="SSF52540">
    <property type="entry name" value="P-loop containing nucleoside triphosphate hydrolases"/>
    <property type="match status" value="1"/>
</dbReference>
<dbReference type="PROSITE" id="PS51722">
    <property type="entry name" value="G_TR_2"/>
    <property type="match status" value="1"/>
</dbReference>
<protein>
    <recommendedName>
        <fullName evidence="3">Tr-type G domain-containing protein</fullName>
    </recommendedName>
</protein>
<dbReference type="InterPro" id="IPR031157">
    <property type="entry name" value="G_TR_CS"/>
</dbReference>
<dbReference type="InterPro" id="IPR050100">
    <property type="entry name" value="TRAFAC_GTPase_members"/>
</dbReference>
<evidence type="ECO:0000256" key="2">
    <source>
        <dbReference type="ARBA" id="ARBA00023134"/>
    </source>
</evidence>
<accession>X1EMT8</accession>
<dbReference type="PROSITE" id="PS00301">
    <property type="entry name" value="G_TR_1"/>
    <property type="match status" value="1"/>
</dbReference>
<dbReference type="InterPro" id="IPR000795">
    <property type="entry name" value="T_Tr_GTP-bd_dom"/>
</dbReference>
<gene>
    <name evidence="4" type="ORF">S01H4_64975</name>
</gene>
<reference evidence="4" key="1">
    <citation type="journal article" date="2014" name="Front. Microbiol.">
        <title>High frequency of phylogenetically diverse reductive dehalogenase-homologous genes in deep subseafloor sedimentary metagenomes.</title>
        <authorList>
            <person name="Kawai M."/>
            <person name="Futagami T."/>
            <person name="Toyoda A."/>
            <person name="Takaki Y."/>
            <person name="Nishi S."/>
            <person name="Hori S."/>
            <person name="Arai W."/>
            <person name="Tsubouchi T."/>
            <person name="Morono Y."/>
            <person name="Uchiyama I."/>
            <person name="Ito T."/>
            <person name="Fujiyama A."/>
            <person name="Inagaki F."/>
            <person name="Takami H."/>
        </authorList>
    </citation>
    <scope>NUCLEOTIDE SEQUENCE</scope>
    <source>
        <strain evidence="4">Expedition CK06-06</strain>
    </source>
</reference>
<organism evidence="4">
    <name type="scientific">marine sediment metagenome</name>
    <dbReference type="NCBI Taxonomy" id="412755"/>
    <lineage>
        <taxon>unclassified sequences</taxon>
        <taxon>metagenomes</taxon>
        <taxon>ecological metagenomes</taxon>
    </lineage>
</organism>
<feature type="domain" description="Tr-type G" evidence="3">
    <location>
        <begin position="1"/>
        <end position="116"/>
    </location>
</feature>
<feature type="non-terminal residue" evidence="4">
    <location>
        <position position="1"/>
    </location>
</feature>
<sequence length="116" mass="12944">DRDIQKFEKEAELIGRGSFKFAWVLDKLKEERERGVTIDLAFYKFQTKKYYFTIIDAPGHRDFVKNMITGTSQADAAVLVISAGTGEFEAGISTTGQTREHALLAKTLGVDQIIVA</sequence>
<dbReference type="GO" id="GO:0003924">
    <property type="term" value="F:GTPase activity"/>
    <property type="evidence" value="ECO:0007669"/>
    <property type="project" value="InterPro"/>
</dbReference>
<dbReference type="AlphaFoldDB" id="X1EMT8"/>
<dbReference type="PANTHER" id="PTHR23115">
    <property type="entry name" value="TRANSLATION FACTOR"/>
    <property type="match status" value="1"/>
</dbReference>
<dbReference type="EMBL" id="BART01039584">
    <property type="protein sequence ID" value="GAH21665.1"/>
    <property type="molecule type" value="Genomic_DNA"/>
</dbReference>
<dbReference type="PRINTS" id="PR00315">
    <property type="entry name" value="ELONGATNFCT"/>
</dbReference>
<proteinExistence type="predicted"/>
<comment type="caution">
    <text evidence="4">The sequence shown here is derived from an EMBL/GenBank/DDBJ whole genome shotgun (WGS) entry which is preliminary data.</text>
</comment>
<feature type="non-terminal residue" evidence="4">
    <location>
        <position position="116"/>
    </location>
</feature>